<sequence length="283" mass="31357">MDPAPSKAITRPVWEEIAPEICILSSLLAASSRFEMKLTSISASYFEMALSRSTRLQATGTTSGFCEDTVAEDMVVSPYKEHQLLRLHSFLIQTSTLSQNTNYQPRINLSKIQPYQTQANPQAFSQKIPARATTIFPVFDSSDFGTHPRPISLHHLLCLLGTNPYSFFKMMTNSPHTTYFSFPAYESHFVSEVEAEPAPVTPTLSQKALEPMVDYATETYPIIQRDGRLEAEIELILYLAGATSPSAGRKAASLYSQSSSINSSIISSSSSLIKSIKSWCRFS</sequence>
<reference evidence="1" key="1">
    <citation type="submission" date="2022-10" db="EMBL/GenBank/DDBJ databases">
        <title>Puccinia triticina Genome sequencing and assembly.</title>
        <authorList>
            <person name="Li C."/>
        </authorList>
    </citation>
    <scope>NUCLEOTIDE SEQUENCE</scope>
    <source>
        <strain evidence="1">Pt15</strain>
    </source>
</reference>
<name>A0ABY7CCJ7_9BASI</name>
<proteinExistence type="predicted"/>
<protein>
    <submittedName>
        <fullName evidence="1">Uncharacterized protein</fullName>
    </submittedName>
</protein>
<dbReference type="Proteomes" id="UP001164743">
    <property type="component" value="Chromosome 1A"/>
</dbReference>
<evidence type="ECO:0000313" key="1">
    <source>
        <dbReference type="EMBL" id="WAQ81590.1"/>
    </source>
</evidence>
<dbReference type="EMBL" id="CP110421">
    <property type="protein sequence ID" value="WAQ81590.1"/>
    <property type="molecule type" value="Genomic_DNA"/>
</dbReference>
<accession>A0ABY7CCJ7</accession>
<dbReference type="GeneID" id="77806906"/>
<organism evidence="1 2">
    <name type="scientific">Puccinia triticina</name>
    <dbReference type="NCBI Taxonomy" id="208348"/>
    <lineage>
        <taxon>Eukaryota</taxon>
        <taxon>Fungi</taxon>
        <taxon>Dikarya</taxon>
        <taxon>Basidiomycota</taxon>
        <taxon>Pucciniomycotina</taxon>
        <taxon>Pucciniomycetes</taxon>
        <taxon>Pucciniales</taxon>
        <taxon>Pucciniaceae</taxon>
        <taxon>Puccinia</taxon>
    </lineage>
</organism>
<evidence type="ECO:0000313" key="2">
    <source>
        <dbReference type="Proteomes" id="UP001164743"/>
    </source>
</evidence>
<dbReference type="RefSeq" id="XP_053017145.1">
    <property type="nucleotide sequence ID" value="XM_053166011.1"/>
</dbReference>
<keyword evidence="2" id="KW-1185">Reference proteome</keyword>
<gene>
    <name evidence="1" type="ORF">PtA15_1A932</name>
</gene>